<proteinExistence type="predicted"/>
<feature type="transmembrane region" description="Helical" evidence="1">
    <location>
        <begin position="91"/>
        <end position="113"/>
    </location>
</feature>
<name>A0A5B7GWM7_PORTR</name>
<dbReference type="EMBL" id="VSRR010018398">
    <property type="protein sequence ID" value="MPC61308.1"/>
    <property type="molecule type" value="Genomic_DNA"/>
</dbReference>
<dbReference type="Proteomes" id="UP000324222">
    <property type="component" value="Unassembled WGS sequence"/>
</dbReference>
<sequence length="127" mass="13952">MCCKCCGSTEGSTVRRVANSIIQLYSSMYGTLLLYWEAQATAFHLIASSPLTVFSSSPPQCYLHPSLAILRRDARLTVPASCLPFPPGDSLYIFFPTFSSLIFLSSTPVPMLINSRVLDLSLFSSFL</sequence>
<keyword evidence="1" id="KW-0472">Membrane</keyword>
<dbReference type="AlphaFoldDB" id="A0A5B7GWM7"/>
<organism evidence="2 3">
    <name type="scientific">Portunus trituberculatus</name>
    <name type="common">Swimming crab</name>
    <name type="synonym">Neptunus trituberculatus</name>
    <dbReference type="NCBI Taxonomy" id="210409"/>
    <lineage>
        <taxon>Eukaryota</taxon>
        <taxon>Metazoa</taxon>
        <taxon>Ecdysozoa</taxon>
        <taxon>Arthropoda</taxon>
        <taxon>Crustacea</taxon>
        <taxon>Multicrustacea</taxon>
        <taxon>Malacostraca</taxon>
        <taxon>Eumalacostraca</taxon>
        <taxon>Eucarida</taxon>
        <taxon>Decapoda</taxon>
        <taxon>Pleocyemata</taxon>
        <taxon>Brachyura</taxon>
        <taxon>Eubrachyura</taxon>
        <taxon>Portunoidea</taxon>
        <taxon>Portunidae</taxon>
        <taxon>Portuninae</taxon>
        <taxon>Portunus</taxon>
    </lineage>
</organism>
<keyword evidence="3" id="KW-1185">Reference proteome</keyword>
<evidence type="ECO:0000313" key="2">
    <source>
        <dbReference type="EMBL" id="MPC61308.1"/>
    </source>
</evidence>
<accession>A0A5B7GWM7</accession>
<keyword evidence="1" id="KW-1133">Transmembrane helix</keyword>
<comment type="caution">
    <text evidence="2">The sequence shown here is derived from an EMBL/GenBank/DDBJ whole genome shotgun (WGS) entry which is preliminary data.</text>
</comment>
<gene>
    <name evidence="2" type="ORF">E2C01_055377</name>
</gene>
<evidence type="ECO:0000313" key="3">
    <source>
        <dbReference type="Proteomes" id="UP000324222"/>
    </source>
</evidence>
<protein>
    <submittedName>
        <fullName evidence="2">Uncharacterized protein</fullName>
    </submittedName>
</protein>
<evidence type="ECO:0000256" key="1">
    <source>
        <dbReference type="SAM" id="Phobius"/>
    </source>
</evidence>
<keyword evidence="1" id="KW-0812">Transmembrane</keyword>
<reference evidence="2 3" key="1">
    <citation type="submission" date="2019-05" db="EMBL/GenBank/DDBJ databases">
        <title>Another draft genome of Portunus trituberculatus and its Hox gene families provides insights of decapod evolution.</title>
        <authorList>
            <person name="Jeong J.-H."/>
            <person name="Song I."/>
            <person name="Kim S."/>
            <person name="Choi T."/>
            <person name="Kim D."/>
            <person name="Ryu S."/>
            <person name="Kim W."/>
        </authorList>
    </citation>
    <scope>NUCLEOTIDE SEQUENCE [LARGE SCALE GENOMIC DNA]</scope>
    <source>
        <tissue evidence="2">Muscle</tissue>
    </source>
</reference>